<dbReference type="Gene3D" id="1.10.10.60">
    <property type="entry name" value="Homeodomain-like"/>
    <property type="match status" value="1"/>
</dbReference>
<dbReference type="PANTHER" id="PTHR13992:SF39">
    <property type="entry name" value="SMRTER, ISOFORM G"/>
    <property type="match status" value="1"/>
</dbReference>
<feature type="coiled-coil region" evidence="1">
    <location>
        <begin position="80"/>
        <end position="114"/>
    </location>
</feature>
<proteinExistence type="predicted"/>
<feature type="compositionally biased region" description="Basic and acidic residues" evidence="2">
    <location>
        <begin position="925"/>
        <end position="957"/>
    </location>
</feature>
<dbReference type="InterPro" id="IPR051571">
    <property type="entry name" value="N-CoR_corepressor"/>
</dbReference>
<dbReference type="GO" id="GO:0000785">
    <property type="term" value="C:chromatin"/>
    <property type="evidence" value="ECO:0007669"/>
    <property type="project" value="TreeGrafter"/>
</dbReference>
<dbReference type="STRING" id="667725.A0A0L0FJE8"/>
<feature type="compositionally biased region" description="Polar residues" evidence="2">
    <location>
        <begin position="994"/>
        <end position="1009"/>
    </location>
</feature>
<dbReference type="InterPro" id="IPR017930">
    <property type="entry name" value="Myb_dom"/>
</dbReference>
<dbReference type="OrthoDB" id="10258692at2759"/>
<keyword evidence="1" id="KW-0175">Coiled coil</keyword>
<organism evidence="6 7">
    <name type="scientific">Sphaeroforma arctica JP610</name>
    <dbReference type="NCBI Taxonomy" id="667725"/>
    <lineage>
        <taxon>Eukaryota</taxon>
        <taxon>Ichthyosporea</taxon>
        <taxon>Ichthyophonida</taxon>
        <taxon>Sphaeroforma</taxon>
    </lineage>
</organism>
<feature type="region of interest" description="Disordered" evidence="2">
    <location>
        <begin position="366"/>
        <end position="396"/>
    </location>
</feature>
<dbReference type="Pfam" id="PF00249">
    <property type="entry name" value="Myb_DNA-binding"/>
    <property type="match status" value="1"/>
</dbReference>
<dbReference type="AlphaFoldDB" id="A0A0L0FJE8"/>
<keyword evidence="7" id="KW-1185">Reference proteome</keyword>
<gene>
    <name evidence="6" type="ORF">SARC_10606</name>
</gene>
<feature type="domain" description="HTH myb-type" evidence="5">
    <location>
        <begin position="755"/>
        <end position="802"/>
    </location>
</feature>
<feature type="domain" description="SANT" evidence="4">
    <location>
        <begin position="751"/>
        <end position="802"/>
    </location>
</feature>
<accession>A0A0L0FJE8</accession>
<dbReference type="InterPro" id="IPR017884">
    <property type="entry name" value="SANT_dom"/>
</dbReference>
<dbReference type="InterPro" id="IPR009057">
    <property type="entry name" value="Homeodomain-like_sf"/>
</dbReference>
<dbReference type="PANTHER" id="PTHR13992">
    <property type="entry name" value="NUCLEAR RECEPTOR CO-REPRESSOR RELATED NCOR"/>
    <property type="match status" value="1"/>
</dbReference>
<dbReference type="Gene3D" id="1.20.58.1880">
    <property type="match status" value="1"/>
</dbReference>
<feature type="domain" description="SANT" evidence="4">
    <location>
        <begin position="460"/>
        <end position="511"/>
    </location>
</feature>
<feature type="compositionally biased region" description="Acidic residues" evidence="2">
    <location>
        <begin position="890"/>
        <end position="912"/>
    </location>
</feature>
<feature type="compositionally biased region" description="Acidic residues" evidence="2">
    <location>
        <begin position="864"/>
        <end position="882"/>
    </location>
</feature>
<dbReference type="RefSeq" id="XP_014150821.1">
    <property type="nucleotide sequence ID" value="XM_014295346.1"/>
</dbReference>
<dbReference type="Proteomes" id="UP000054560">
    <property type="component" value="Unassembled WGS sequence"/>
</dbReference>
<feature type="domain" description="Myb-like" evidence="3">
    <location>
        <begin position="755"/>
        <end position="798"/>
    </location>
</feature>
<evidence type="ECO:0000259" key="3">
    <source>
        <dbReference type="PROSITE" id="PS50090"/>
    </source>
</evidence>
<evidence type="ECO:0000313" key="6">
    <source>
        <dbReference type="EMBL" id="KNC76919.1"/>
    </source>
</evidence>
<dbReference type="PROSITE" id="PS50090">
    <property type="entry name" value="MYB_LIKE"/>
    <property type="match status" value="1"/>
</dbReference>
<dbReference type="GO" id="GO:0006357">
    <property type="term" value="P:regulation of transcription by RNA polymerase II"/>
    <property type="evidence" value="ECO:0007669"/>
    <property type="project" value="TreeGrafter"/>
</dbReference>
<feature type="compositionally biased region" description="Basic and acidic residues" evidence="2">
    <location>
        <begin position="527"/>
        <end position="542"/>
    </location>
</feature>
<feature type="compositionally biased region" description="Low complexity" evidence="2">
    <location>
        <begin position="383"/>
        <end position="394"/>
    </location>
</feature>
<reference evidence="6 7" key="1">
    <citation type="submission" date="2011-02" db="EMBL/GenBank/DDBJ databases">
        <title>The Genome Sequence of Sphaeroforma arctica JP610.</title>
        <authorList>
            <consortium name="The Broad Institute Genome Sequencing Platform"/>
            <person name="Russ C."/>
            <person name="Cuomo C."/>
            <person name="Young S.K."/>
            <person name="Zeng Q."/>
            <person name="Gargeya S."/>
            <person name="Alvarado L."/>
            <person name="Berlin A."/>
            <person name="Chapman S.B."/>
            <person name="Chen Z."/>
            <person name="Freedman E."/>
            <person name="Gellesch M."/>
            <person name="Goldberg J."/>
            <person name="Griggs A."/>
            <person name="Gujja S."/>
            <person name="Heilman E."/>
            <person name="Heiman D."/>
            <person name="Howarth C."/>
            <person name="Mehta T."/>
            <person name="Neiman D."/>
            <person name="Pearson M."/>
            <person name="Roberts A."/>
            <person name="Saif S."/>
            <person name="Shea T."/>
            <person name="Shenoy N."/>
            <person name="Sisk P."/>
            <person name="Stolte C."/>
            <person name="Sykes S."/>
            <person name="White J."/>
            <person name="Yandava C."/>
            <person name="Burger G."/>
            <person name="Gray M.W."/>
            <person name="Holland P.W.H."/>
            <person name="King N."/>
            <person name="Lang F.B.F."/>
            <person name="Roger A.J."/>
            <person name="Ruiz-Trillo I."/>
            <person name="Haas B."/>
            <person name="Nusbaum C."/>
            <person name="Birren B."/>
        </authorList>
    </citation>
    <scope>NUCLEOTIDE SEQUENCE [LARGE SCALE GENOMIC DNA]</scope>
    <source>
        <strain evidence="6 7">JP610</strain>
    </source>
</reference>
<dbReference type="PROSITE" id="PS51294">
    <property type="entry name" value="HTH_MYB"/>
    <property type="match status" value="1"/>
</dbReference>
<evidence type="ECO:0000313" key="7">
    <source>
        <dbReference type="Proteomes" id="UP000054560"/>
    </source>
</evidence>
<sequence>MFTINVSYILFYSSVAPPQVNATFFDESGASAPFVFEEPVKLPVGVRPKPSYPPFDVNEANAPFCTSDVLAKYSLPDTKKESLLKRIDKVDSEISQLEQRLKNVYDERERGQEELHLAMQDLDASKRLKASLEQSLSEKIGEKDPEITEAEEPDTDTHLHLAVNAEEVVDGILMANARIAEKSHKLAQVKNLFPKDLEVGDQMVLYNRPDDIPTFASIFRNHAYFRPTLLGYLKRTNAAQQLKIKRLQIAYRKYHEAWEARIERQEAIANKSGRAQRQKAFFEAQFPDMARGLPPTRAEDNINNHYTTAPFNVSELHGMVCARVRTDACVRLTRMRTVACERLTRMHWKVFARGHRGEVAVAPTADPSHLSLDVGGPPGWGGRSSRTSRSSGWGDAVRSDAEMEQVLLDLLAQERSDEKSFTALAAVVPPLILNKKEKAMRYDNRNGLVVDLPTDIMEHKMKMPWRDSEREIFSEKYLLYPKDFGKIQTYIPSHTVSECVAYYYASKKKEKYKMRLQAYHAKRKRTHEKEKERSERGDHTEDAQASQHRKDRNKFKTKPRSRHHDGVNTPPSRKGLGVARLDSTSSTTSRPDKSIDHNLFTVPDHPGRGRPTDKEREARANAARDKDKDESAHHKRRKQKSSSQSGSRRRNKEYDTDTHAHIATGDRDYREKGPITVHAFTHAPKDADKPGRKDRGSRTVTDDEDDEGGGIAVSRTSTITLADGTVEVLGPQLAALQATVAGNAAHGAHIEETARWSQAETELLIRLLGEVGRDWVALSQVIITKSDTQCKNYFHNNKRRLNLAEIVAQCELNRQGEGDKETGNQLVEAAVVVGLEMVGKRKAQKEMRTRRASEKNVATLDTHSDDDADANADVDAQADADGDGDREGEGEGEGYSDGESDGPPSAEEESETPAEVVGKIKYKHRDKEKEKEKEREREKEKEKEREKEKEKEKDARVHGHRQGTATEAGGAQKKRKSKSRQTSPRPNKRRKSESTIISLSVPVSRQTSVPKGGESAASEDEGEAKPHSVSISRKSSVKRTGQHGHSEKDKGKVSHKTR</sequence>
<feature type="region of interest" description="Disordered" evidence="2">
    <location>
        <begin position="842"/>
        <end position="1058"/>
    </location>
</feature>
<dbReference type="EMBL" id="KQ242916">
    <property type="protein sequence ID" value="KNC76919.1"/>
    <property type="molecule type" value="Genomic_DNA"/>
</dbReference>
<feature type="compositionally biased region" description="Basic residues" evidence="2">
    <location>
        <begin position="547"/>
        <end position="563"/>
    </location>
</feature>
<feature type="region of interest" description="Disordered" evidence="2">
    <location>
        <begin position="520"/>
        <end position="711"/>
    </location>
</feature>
<dbReference type="PROSITE" id="PS51293">
    <property type="entry name" value="SANT"/>
    <property type="match status" value="2"/>
</dbReference>
<feature type="compositionally biased region" description="Basic and acidic residues" evidence="2">
    <location>
        <begin position="844"/>
        <end position="854"/>
    </location>
</feature>
<evidence type="ECO:0000256" key="1">
    <source>
        <dbReference type="SAM" id="Coils"/>
    </source>
</evidence>
<dbReference type="GO" id="GO:0005654">
    <property type="term" value="C:nucleoplasm"/>
    <property type="evidence" value="ECO:0007669"/>
    <property type="project" value="UniProtKB-ARBA"/>
</dbReference>
<dbReference type="SMART" id="SM00717">
    <property type="entry name" value="SANT"/>
    <property type="match status" value="2"/>
</dbReference>
<evidence type="ECO:0000256" key="2">
    <source>
        <dbReference type="SAM" id="MobiDB-lite"/>
    </source>
</evidence>
<dbReference type="GeneID" id="25911110"/>
<name>A0A0L0FJE8_9EUKA</name>
<feature type="compositionally biased region" description="Basic and acidic residues" evidence="2">
    <location>
        <begin position="652"/>
        <end position="673"/>
    </location>
</feature>
<dbReference type="CDD" id="cd00167">
    <property type="entry name" value="SANT"/>
    <property type="match status" value="1"/>
</dbReference>
<dbReference type="InterPro" id="IPR001005">
    <property type="entry name" value="SANT/Myb"/>
</dbReference>
<feature type="compositionally biased region" description="Basic and acidic residues" evidence="2">
    <location>
        <begin position="683"/>
        <end position="701"/>
    </location>
</feature>
<dbReference type="SUPFAM" id="SSF46689">
    <property type="entry name" value="Homeodomain-like"/>
    <property type="match status" value="2"/>
</dbReference>
<evidence type="ECO:0000259" key="5">
    <source>
        <dbReference type="PROSITE" id="PS51294"/>
    </source>
</evidence>
<evidence type="ECO:0000259" key="4">
    <source>
        <dbReference type="PROSITE" id="PS51293"/>
    </source>
</evidence>
<protein>
    <recommendedName>
        <fullName evidence="8">SANT domain-containing protein</fullName>
    </recommendedName>
</protein>
<feature type="compositionally biased region" description="Basic and acidic residues" evidence="2">
    <location>
        <begin position="605"/>
        <end position="632"/>
    </location>
</feature>
<dbReference type="eggNOG" id="KOG1878">
    <property type="taxonomic scope" value="Eukaryota"/>
</dbReference>
<feature type="non-terminal residue" evidence="6">
    <location>
        <position position="1058"/>
    </location>
</feature>
<evidence type="ECO:0008006" key="8">
    <source>
        <dbReference type="Google" id="ProtNLM"/>
    </source>
</evidence>
<dbReference type="GO" id="GO:0032991">
    <property type="term" value="C:protein-containing complex"/>
    <property type="evidence" value="ECO:0007669"/>
    <property type="project" value="UniProtKB-ARBA"/>
</dbReference>